<proteinExistence type="predicted"/>
<reference evidence="2 3" key="1">
    <citation type="journal article" date="2013" name="BMC Genomics">
        <title>Reconstruction of the lipid metabolism for the microalga Monoraphidium neglectum from its genome sequence reveals characteristics suitable for biofuel production.</title>
        <authorList>
            <person name="Bogen C."/>
            <person name="Al-Dilaimi A."/>
            <person name="Albersmeier A."/>
            <person name="Wichmann J."/>
            <person name="Grundmann M."/>
            <person name="Rupp O."/>
            <person name="Lauersen K.J."/>
            <person name="Blifernez-Klassen O."/>
            <person name="Kalinowski J."/>
            <person name="Goesmann A."/>
            <person name="Mussgnug J.H."/>
            <person name="Kruse O."/>
        </authorList>
    </citation>
    <scope>NUCLEOTIDE SEQUENCE [LARGE SCALE GENOMIC DNA]</scope>
    <source>
        <strain evidence="2 3">SAG 48.87</strain>
    </source>
</reference>
<evidence type="ECO:0008006" key="4">
    <source>
        <dbReference type="Google" id="ProtNLM"/>
    </source>
</evidence>
<evidence type="ECO:0000313" key="2">
    <source>
        <dbReference type="EMBL" id="KIZ00157.1"/>
    </source>
</evidence>
<name>A0A0D2MHN5_9CHLO</name>
<keyword evidence="3" id="KW-1185">Reference proteome</keyword>
<dbReference type="Proteomes" id="UP000054498">
    <property type="component" value="Unassembled WGS sequence"/>
</dbReference>
<feature type="signal peptide" evidence="1">
    <location>
        <begin position="1"/>
        <end position="24"/>
    </location>
</feature>
<feature type="chain" id="PRO_5002258818" description="Leucine-rich repeat-containing N-terminal plant-type domain-containing protein" evidence="1">
    <location>
        <begin position="25"/>
        <end position="73"/>
    </location>
</feature>
<dbReference type="EMBL" id="KK101638">
    <property type="protein sequence ID" value="KIZ00157.1"/>
    <property type="molecule type" value="Genomic_DNA"/>
</dbReference>
<gene>
    <name evidence="2" type="ORF">MNEG_7810</name>
</gene>
<dbReference type="RefSeq" id="XP_013899176.1">
    <property type="nucleotide sequence ID" value="XM_014043722.1"/>
</dbReference>
<protein>
    <recommendedName>
        <fullName evidence="4">Leucine-rich repeat-containing N-terminal plant-type domain-containing protein</fullName>
    </recommendedName>
</protein>
<dbReference type="GeneID" id="25740686"/>
<evidence type="ECO:0000256" key="1">
    <source>
        <dbReference type="SAM" id="SignalP"/>
    </source>
</evidence>
<accession>A0A0D2MHN5</accession>
<dbReference type="KEGG" id="mng:MNEG_7810"/>
<evidence type="ECO:0000313" key="3">
    <source>
        <dbReference type="Proteomes" id="UP000054498"/>
    </source>
</evidence>
<dbReference type="AlphaFoldDB" id="A0A0D2MHN5"/>
<dbReference type="OrthoDB" id="10570139at2759"/>
<sequence>MARSRAAAAAALCCLLLCLVCAEAQTQGDALAKLQSALNPIGWSKIDPGTDACQNPGAVSPGVLCEGSTITEL</sequence>
<keyword evidence="1" id="KW-0732">Signal</keyword>
<organism evidence="2 3">
    <name type="scientific">Monoraphidium neglectum</name>
    <dbReference type="NCBI Taxonomy" id="145388"/>
    <lineage>
        <taxon>Eukaryota</taxon>
        <taxon>Viridiplantae</taxon>
        <taxon>Chlorophyta</taxon>
        <taxon>core chlorophytes</taxon>
        <taxon>Chlorophyceae</taxon>
        <taxon>CS clade</taxon>
        <taxon>Sphaeropleales</taxon>
        <taxon>Selenastraceae</taxon>
        <taxon>Monoraphidium</taxon>
    </lineage>
</organism>